<protein>
    <submittedName>
        <fullName evidence="3">DNA primase TraC</fullName>
        <ecNumber evidence="3">2.7.7.-</ecNumber>
    </submittedName>
</protein>
<evidence type="ECO:0000313" key="3">
    <source>
        <dbReference type="EMBL" id="TWU41876.1"/>
    </source>
</evidence>
<dbReference type="EC" id="2.7.7.-" evidence="3"/>
<sequence length="294" mass="33159">MSNALRTEITSTIVEALAGGNLLPWRKPWSVDPNAPGLHTSLSSGSAYKGINQLLLMCSAMKNDFRSKWWGTFNQIKQQGGRVLKGAKSTVVVLYRPVERTKIDETGSEVDDSFFMMRSFRVFNADQTTLGKFHVSEAVSDGVPFERYEHADEVIDAIGADLRHGGSEAFYHIKGDYIQLPHRSRFESPEAYYETSLHEHMHHSESRLDWDCEKEGYAKGELRAEIGACLLMAELGLPVAQNLDNHASYLQHWLRQLREDPNFIFFVSAQSNKAVDYLLSFSKQPAETEEPAIA</sequence>
<keyword evidence="3" id="KW-0548">Nucleotidyltransferase</keyword>
<dbReference type="OrthoDB" id="9792687at2"/>
<evidence type="ECO:0000259" key="1">
    <source>
        <dbReference type="Pfam" id="PF08401"/>
    </source>
</evidence>
<gene>
    <name evidence="3" type="primary">traC</name>
    <name evidence="3" type="ORF">Poly41_01690</name>
</gene>
<comment type="caution">
    <text evidence="3">The sequence shown here is derived from an EMBL/GenBank/DDBJ whole genome shotgun (WGS) entry which is preliminary data.</text>
</comment>
<evidence type="ECO:0000313" key="4">
    <source>
        <dbReference type="Proteomes" id="UP000319143"/>
    </source>
</evidence>
<reference evidence="3 4" key="1">
    <citation type="submission" date="2019-02" db="EMBL/GenBank/DDBJ databases">
        <title>Deep-cultivation of Planctomycetes and their phenomic and genomic characterization uncovers novel biology.</title>
        <authorList>
            <person name="Wiegand S."/>
            <person name="Jogler M."/>
            <person name="Boedeker C."/>
            <person name="Pinto D."/>
            <person name="Vollmers J."/>
            <person name="Rivas-Marin E."/>
            <person name="Kohn T."/>
            <person name="Peeters S.H."/>
            <person name="Heuer A."/>
            <person name="Rast P."/>
            <person name="Oberbeckmann S."/>
            <person name="Bunk B."/>
            <person name="Jeske O."/>
            <person name="Meyerdierks A."/>
            <person name="Storesund J.E."/>
            <person name="Kallscheuer N."/>
            <person name="Luecker S."/>
            <person name="Lage O.M."/>
            <person name="Pohl T."/>
            <person name="Merkel B.J."/>
            <person name="Hornburger P."/>
            <person name="Mueller R.-W."/>
            <person name="Bruemmer F."/>
            <person name="Labrenz M."/>
            <person name="Spormann A.M."/>
            <person name="Op Den Camp H."/>
            <person name="Overmann J."/>
            <person name="Amann R."/>
            <person name="Jetten M.S.M."/>
            <person name="Mascher T."/>
            <person name="Medema M.H."/>
            <person name="Devos D.P."/>
            <person name="Kaster A.-K."/>
            <person name="Ovreas L."/>
            <person name="Rohde M."/>
            <person name="Galperin M.Y."/>
            <person name="Jogler C."/>
        </authorList>
    </citation>
    <scope>NUCLEOTIDE SEQUENCE [LARGE SCALE GENOMIC DNA]</scope>
    <source>
        <strain evidence="3 4">Poly41</strain>
    </source>
</reference>
<dbReference type="GO" id="GO:0003697">
    <property type="term" value="F:single-stranded DNA binding"/>
    <property type="evidence" value="ECO:0007669"/>
    <property type="project" value="InterPro"/>
</dbReference>
<feature type="domain" description="N-terminal" evidence="1">
    <location>
        <begin position="5"/>
        <end position="123"/>
    </location>
</feature>
<proteinExistence type="predicted"/>
<keyword evidence="3" id="KW-0808">Transferase</keyword>
<feature type="domain" description="Polyvalent protein metallopeptidase" evidence="2">
    <location>
        <begin position="149"/>
        <end position="268"/>
    </location>
</feature>
<dbReference type="Pfam" id="PF08401">
    <property type="entry name" value="ArdcN"/>
    <property type="match status" value="1"/>
</dbReference>
<name>A0A5C6E392_9BACT</name>
<dbReference type="AlphaFoldDB" id="A0A5C6E392"/>
<dbReference type="InterPro" id="IPR017113">
    <property type="entry name" value="Antirestriction_ArdC"/>
</dbReference>
<dbReference type="RefSeq" id="WP_146524036.1">
    <property type="nucleotide sequence ID" value="NZ_SJPV01000001.1"/>
</dbReference>
<dbReference type="Pfam" id="PF18818">
    <property type="entry name" value="MPTase-PolyVal"/>
    <property type="match status" value="1"/>
</dbReference>
<dbReference type="InterPro" id="IPR013610">
    <property type="entry name" value="ArdC_N"/>
</dbReference>
<dbReference type="EMBL" id="SJPV01000001">
    <property type="protein sequence ID" value="TWU41876.1"/>
    <property type="molecule type" value="Genomic_DNA"/>
</dbReference>
<dbReference type="PIRSF" id="PIRSF037112">
    <property type="entry name" value="Antirestriction_ArdC"/>
    <property type="match status" value="1"/>
</dbReference>
<evidence type="ECO:0000259" key="2">
    <source>
        <dbReference type="Pfam" id="PF18818"/>
    </source>
</evidence>
<accession>A0A5C6E392</accession>
<keyword evidence="4" id="KW-1185">Reference proteome</keyword>
<dbReference type="Proteomes" id="UP000319143">
    <property type="component" value="Unassembled WGS sequence"/>
</dbReference>
<dbReference type="InterPro" id="IPR041459">
    <property type="entry name" value="MPTase-PolyVal"/>
</dbReference>
<dbReference type="GO" id="GO:0016779">
    <property type="term" value="F:nucleotidyltransferase activity"/>
    <property type="evidence" value="ECO:0007669"/>
    <property type="project" value="UniProtKB-KW"/>
</dbReference>
<organism evidence="3 4">
    <name type="scientific">Novipirellula artificiosorum</name>
    <dbReference type="NCBI Taxonomy" id="2528016"/>
    <lineage>
        <taxon>Bacteria</taxon>
        <taxon>Pseudomonadati</taxon>
        <taxon>Planctomycetota</taxon>
        <taxon>Planctomycetia</taxon>
        <taxon>Pirellulales</taxon>
        <taxon>Pirellulaceae</taxon>
        <taxon>Novipirellula</taxon>
    </lineage>
</organism>